<dbReference type="Proteomes" id="UP001165080">
    <property type="component" value="Unassembled WGS sequence"/>
</dbReference>
<dbReference type="InterPro" id="IPR018392">
    <property type="entry name" value="LysM"/>
</dbReference>
<feature type="compositionally biased region" description="Pro residues" evidence="1">
    <location>
        <begin position="100"/>
        <end position="127"/>
    </location>
</feature>
<evidence type="ECO:0000259" key="2">
    <source>
        <dbReference type="PROSITE" id="PS51782"/>
    </source>
</evidence>
<protein>
    <recommendedName>
        <fullName evidence="2">LysM domain-containing protein</fullName>
    </recommendedName>
</protein>
<sequence>MLLATTSHPPPAHLLAPRRVISPPPPVAKPVPPPIVKPGSPPPPTGGGACPYTIKSGDTLWAIAQVYGTDVVTLQALNPGIVPTNLQVGQIINVPCGGGRPPPPPPRRAIPPPPPRPKSSTPPPPPTAVSGCPSGWSAAVGTIFDSWPKPGTVECVDYSGCTWAGMFSTLDGGSAAPCRNGAQWLNGGNGNFGCRFPESTVRNWNMAATYQLDSSLLGKKLQVMVEGKPTVTVTVNVKDVCSNSDCNGCCNRNTGNKKWKLIDIEKWPASALLGFNPTSSTFDINRDVKIPTAAGLRPGAPESDVMPLCYKILGSSDALI</sequence>
<dbReference type="Pfam" id="PF01476">
    <property type="entry name" value="LysM"/>
    <property type="match status" value="1"/>
</dbReference>
<organism evidence="3 4">
    <name type="scientific">Pleodorina starrii</name>
    <dbReference type="NCBI Taxonomy" id="330485"/>
    <lineage>
        <taxon>Eukaryota</taxon>
        <taxon>Viridiplantae</taxon>
        <taxon>Chlorophyta</taxon>
        <taxon>core chlorophytes</taxon>
        <taxon>Chlorophyceae</taxon>
        <taxon>CS clade</taxon>
        <taxon>Chlamydomonadales</taxon>
        <taxon>Volvocaceae</taxon>
        <taxon>Pleodorina</taxon>
    </lineage>
</organism>
<reference evidence="3 4" key="1">
    <citation type="journal article" date="2023" name="Commun. Biol.">
        <title>Reorganization of the ancestral sex-determining regions during the evolution of trioecy in Pleodorina starrii.</title>
        <authorList>
            <person name="Takahashi K."/>
            <person name="Suzuki S."/>
            <person name="Kawai-Toyooka H."/>
            <person name="Yamamoto K."/>
            <person name="Hamaji T."/>
            <person name="Ootsuki R."/>
            <person name="Yamaguchi H."/>
            <person name="Kawachi M."/>
            <person name="Higashiyama T."/>
            <person name="Nozaki H."/>
        </authorList>
    </citation>
    <scope>NUCLEOTIDE SEQUENCE [LARGE SCALE GENOMIC DNA]</scope>
    <source>
        <strain evidence="3 4">NIES-4479</strain>
    </source>
</reference>
<evidence type="ECO:0000313" key="3">
    <source>
        <dbReference type="EMBL" id="GLC60582.1"/>
    </source>
</evidence>
<dbReference type="PANTHER" id="PTHR33734">
    <property type="entry name" value="LYSM DOMAIN-CONTAINING GPI-ANCHORED PROTEIN 2"/>
    <property type="match status" value="1"/>
</dbReference>
<dbReference type="Gene3D" id="3.10.350.10">
    <property type="entry name" value="LysM domain"/>
    <property type="match status" value="1"/>
</dbReference>
<dbReference type="SUPFAM" id="SSF54106">
    <property type="entry name" value="LysM domain"/>
    <property type="match status" value="1"/>
</dbReference>
<accession>A0A9W6F8Q2</accession>
<dbReference type="InterPro" id="IPR036779">
    <property type="entry name" value="LysM_dom_sf"/>
</dbReference>
<dbReference type="CDD" id="cd00118">
    <property type="entry name" value="LysM"/>
    <property type="match status" value="1"/>
</dbReference>
<feature type="region of interest" description="Disordered" evidence="1">
    <location>
        <begin position="1"/>
        <end position="50"/>
    </location>
</feature>
<proteinExistence type="predicted"/>
<dbReference type="SMART" id="SM00257">
    <property type="entry name" value="LysM"/>
    <property type="match status" value="1"/>
</dbReference>
<evidence type="ECO:0000313" key="4">
    <source>
        <dbReference type="Proteomes" id="UP001165080"/>
    </source>
</evidence>
<feature type="domain" description="LysM" evidence="2">
    <location>
        <begin position="50"/>
        <end position="94"/>
    </location>
</feature>
<evidence type="ECO:0000256" key="1">
    <source>
        <dbReference type="SAM" id="MobiDB-lite"/>
    </source>
</evidence>
<feature type="compositionally biased region" description="Pro residues" evidence="1">
    <location>
        <begin position="22"/>
        <end position="45"/>
    </location>
</feature>
<keyword evidence="4" id="KW-1185">Reference proteome</keyword>
<dbReference type="EMBL" id="BRXU01000036">
    <property type="protein sequence ID" value="GLC60582.1"/>
    <property type="molecule type" value="Genomic_DNA"/>
</dbReference>
<feature type="region of interest" description="Disordered" evidence="1">
    <location>
        <begin position="93"/>
        <end position="132"/>
    </location>
</feature>
<dbReference type="PROSITE" id="PS51782">
    <property type="entry name" value="LYSM"/>
    <property type="match status" value="1"/>
</dbReference>
<gene>
    <name evidence="3" type="primary">PLESTBF000799</name>
    <name evidence="3" type="ORF">PLESTB_001630300</name>
</gene>
<dbReference type="PANTHER" id="PTHR33734:SF22">
    <property type="entry name" value="MEMBRANE-BOUND LYTIC MUREIN TRANSGLYCOSYLASE D"/>
    <property type="match status" value="1"/>
</dbReference>
<name>A0A9W6F8Q2_9CHLO</name>
<comment type="caution">
    <text evidence="3">The sequence shown here is derived from an EMBL/GenBank/DDBJ whole genome shotgun (WGS) entry which is preliminary data.</text>
</comment>
<dbReference type="AlphaFoldDB" id="A0A9W6F8Q2"/>